<dbReference type="InterPro" id="IPR001792">
    <property type="entry name" value="Acylphosphatase-like_dom"/>
</dbReference>
<dbReference type="PROSITE" id="PS51160">
    <property type="entry name" value="ACYLPHOSPHATASE_3"/>
    <property type="match status" value="1"/>
</dbReference>
<comment type="similarity">
    <text evidence="1 6">Belongs to the acylphosphatase family.</text>
</comment>
<dbReference type="GO" id="GO:0003998">
    <property type="term" value="F:acylphosphatase activity"/>
    <property type="evidence" value="ECO:0007669"/>
    <property type="project" value="UniProtKB-EC"/>
</dbReference>
<evidence type="ECO:0000256" key="3">
    <source>
        <dbReference type="ARBA" id="ARBA00022801"/>
    </source>
</evidence>
<dbReference type="InterPro" id="IPR036046">
    <property type="entry name" value="Acylphosphatase-like_dom_sf"/>
</dbReference>
<evidence type="ECO:0000313" key="8">
    <source>
        <dbReference type="EMBL" id="ETO21424.1"/>
    </source>
</evidence>
<evidence type="ECO:0000256" key="2">
    <source>
        <dbReference type="ARBA" id="ARBA00012150"/>
    </source>
</evidence>
<keyword evidence="3 5" id="KW-0378">Hydrolase</keyword>
<dbReference type="PANTHER" id="PTHR10029:SF3">
    <property type="entry name" value="ACYLPHOSPHATASE-RELATED"/>
    <property type="match status" value="1"/>
</dbReference>
<dbReference type="InterPro" id="IPR020456">
    <property type="entry name" value="Acylphosphatase"/>
</dbReference>
<organism evidence="8 9">
    <name type="scientific">Reticulomyxa filosa</name>
    <dbReference type="NCBI Taxonomy" id="46433"/>
    <lineage>
        <taxon>Eukaryota</taxon>
        <taxon>Sar</taxon>
        <taxon>Rhizaria</taxon>
        <taxon>Retaria</taxon>
        <taxon>Foraminifera</taxon>
        <taxon>Monothalamids</taxon>
        <taxon>Reticulomyxidae</taxon>
        <taxon>Reticulomyxa</taxon>
    </lineage>
</organism>
<feature type="active site" evidence="5">
    <location>
        <position position="47"/>
    </location>
</feature>
<dbReference type="EC" id="3.6.1.7" evidence="2 5"/>
<evidence type="ECO:0000259" key="7">
    <source>
        <dbReference type="PROSITE" id="PS51160"/>
    </source>
</evidence>
<evidence type="ECO:0000313" key="9">
    <source>
        <dbReference type="Proteomes" id="UP000023152"/>
    </source>
</evidence>
<evidence type="ECO:0000256" key="6">
    <source>
        <dbReference type="RuleBase" id="RU004168"/>
    </source>
</evidence>
<reference evidence="8 9" key="1">
    <citation type="journal article" date="2013" name="Curr. Biol.">
        <title>The Genome of the Foraminiferan Reticulomyxa filosa.</title>
        <authorList>
            <person name="Glockner G."/>
            <person name="Hulsmann N."/>
            <person name="Schleicher M."/>
            <person name="Noegel A.A."/>
            <person name="Eichinger L."/>
            <person name="Gallinger C."/>
            <person name="Pawlowski J."/>
            <person name="Sierra R."/>
            <person name="Euteneuer U."/>
            <person name="Pillet L."/>
            <person name="Moustafa A."/>
            <person name="Platzer M."/>
            <person name="Groth M."/>
            <person name="Szafranski K."/>
            <person name="Schliwa M."/>
        </authorList>
    </citation>
    <scope>NUCLEOTIDE SEQUENCE [LARGE SCALE GENOMIC DNA]</scope>
</reference>
<accession>X6N6R6</accession>
<feature type="active site" evidence="5">
    <location>
        <position position="29"/>
    </location>
</feature>
<dbReference type="PANTHER" id="PTHR10029">
    <property type="entry name" value="ACYLPHOSPHATASE"/>
    <property type="match status" value="1"/>
</dbReference>
<evidence type="ECO:0000256" key="4">
    <source>
        <dbReference type="ARBA" id="ARBA00047645"/>
    </source>
</evidence>
<dbReference type="SUPFAM" id="SSF54975">
    <property type="entry name" value="Acylphosphatase/BLUF domain-like"/>
    <property type="match status" value="1"/>
</dbReference>
<dbReference type="Proteomes" id="UP000023152">
    <property type="component" value="Unassembled WGS sequence"/>
</dbReference>
<comment type="caution">
    <text evidence="8">The sequence shown here is derived from an EMBL/GenBank/DDBJ whole genome shotgun (WGS) entry which is preliminary data.</text>
</comment>
<evidence type="ECO:0000256" key="1">
    <source>
        <dbReference type="ARBA" id="ARBA00005614"/>
    </source>
</evidence>
<name>X6N6R6_RETFI</name>
<dbReference type="InterPro" id="IPR017968">
    <property type="entry name" value="Acylphosphatase_CS"/>
</dbReference>
<proteinExistence type="inferred from homology"/>
<dbReference type="AlphaFoldDB" id="X6N6R6"/>
<sequence length="120" mass="13612">MASAGQIEAPKIVNLRFEVKGVVQGVSFRELLKKKCDALGVCGWVQNTSFEEGSVLGELQGTSHQIDEMKCFLAQGIHDFPKEKEKSKKLKVEKYAFEETPIEKVTIRTFLILDHFRLLK</sequence>
<protein>
    <recommendedName>
        <fullName evidence="2 5">acylphosphatase</fullName>
        <ecNumber evidence="2 5">3.6.1.7</ecNumber>
    </recommendedName>
</protein>
<evidence type="ECO:0000256" key="5">
    <source>
        <dbReference type="PROSITE-ProRule" id="PRU00520"/>
    </source>
</evidence>
<keyword evidence="9" id="KW-1185">Reference proteome</keyword>
<feature type="domain" description="Acylphosphatase-like" evidence="7">
    <location>
        <begin position="14"/>
        <end position="114"/>
    </location>
</feature>
<dbReference type="Pfam" id="PF00708">
    <property type="entry name" value="Acylphosphatase"/>
    <property type="match status" value="1"/>
</dbReference>
<dbReference type="Gene3D" id="3.30.70.100">
    <property type="match status" value="1"/>
</dbReference>
<gene>
    <name evidence="8" type="ORF">RFI_15780</name>
</gene>
<dbReference type="OrthoDB" id="7961613at2759"/>
<dbReference type="EMBL" id="ASPP01011634">
    <property type="protein sequence ID" value="ETO21424.1"/>
    <property type="molecule type" value="Genomic_DNA"/>
</dbReference>
<dbReference type="PROSITE" id="PS00150">
    <property type="entry name" value="ACYLPHOSPHATASE_1"/>
    <property type="match status" value="1"/>
</dbReference>
<comment type="catalytic activity">
    <reaction evidence="4 5">
        <text>an acyl phosphate + H2O = a carboxylate + phosphate + H(+)</text>
        <dbReference type="Rhea" id="RHEA:14965"/>
        <dbReference type="ChEBI" id="CHEBI:15377"/>
        <dbReference type="ChEBI" id="CHEBI:15378"/>
        <dbReference type="ChEBI" id="CHEBI:29067"/>
        <dbReference type="ChEBI" id="CHEBI:43474"/>
        <dbReference type="ChEBI" id="CHEBI:59918"/>
        <dbReference type="EC" id="3.6.1.7"/>
    </reaction>
</comment>